<dbReference type="AlphaFoldDB" id="A0A2D2D4A5"/>
<dbReference type="Pfam" id="PF00107">
    <property type="entry name" value="ADH_zinc_N"/>
    <property type="match status" value="1"/>
</dbReference>
<organism evidence="2 3">
    <name type="scientific">Methylosinus trichosporium (strain ATCC 35070 / NCIMB 11131 / UNIQEM 75 / OB3b)</name>
    <dbReference type="NCBI Taxonomy" id="595536"/>
    <lineage>
        <taxon>Bacteria</taxon>
        <taxon>Pseudomonadati</taxon>
        <taxon>Pseudomonadota</taxon>
        <taxon>Alphaproteobacteria</taxon>
        <taxon>Hyphomicrobiales</taxon>
        <taxon>Methylocystaceae</taxon>
        <taxon>Methylosinus</taxon>
    </lineage>
</organism>
<dbReference type="InterPro" id="IPR036291">
    <property type="entry name" value="NAD(P)-bd_dom_sf"/>
</dbReference>
<dbReference type="PANTHER" id="PTHR43677:SF1">
    <property type="entry name" value="ACRYLYL-COA REDUCTASE ACUI-RELATED"/>
    <property type="match status" value="1"/>
</dbReference>
<sequence length="328" mass="34104">MSAFRAIRIDKDEAGYRAAYAELGEADLMEGDVDVAVTHSTINYKDGLAVTGKAPVVRRFPMIPGVDFAGRVTRSAHPDFRIGDTVIAGGCGLGEVHLGGLAERARVSGHWLVPLPEGLTAAQAMAIGSAGYTSMLCVLALERHGLEPAKGPVVVTGAAGGVGSVAVALLAGLGWHVVASTGRPEENAYLKSLGAAEIIDRAELSAPGKPLQKQQFAAGVDTVGSVTLANVLARTMWDGAVAACGNAQGMELPATVAPFILRGVSLIGVESVRPCIPLRRRAWERLARDLDKGTLAAMTETAPFDAALERARSIVSGKIRGRLVIEIG</sequence>
<dbReference type="InterPro" id="IPR014188">
    <property type="entry name" value="Acrylyl-CoA_reductase_AcuI"/>
</dbReference>
<name>A0A2D2D4A5_METT3</name>
<proteinExistence type="predicted"/>
<dbReference type="PANTHER" id="PTHR43677">
    <property type="entry name" value="SHORT-CHAIN DEHYDROGENASE/REDUCTASE"/>
    <property type="match status" value="1"/>
</dbReference>
<protein>
    <submittedName>
        <fullName evidence="2">Oxidoreductase</fullName>
    </submittedName>
</protein>
<dbReference type="EMBL" id="CP023737">
    <property type="protein sequence ID" value="ATQ69709.1"/>
    <property type="molecule type" value="Genomic_DNA"/>
</dbReference>
<dbReference type="NCBIfam" id="TIGR02823">
    <property type="entry name" value="oxido_YhdH"/>
    <property type="match status" value="1"/>
</dbReference>
<evidence type="ECO:0000313" key="3">
    <source>
        <dbReference type="Proteomes" id="UP000230709"/>
    </source>
</evidence>
<keyword evidence="3" id="KW-1185">Reference proteome</keyword>
<dbReference type="Proteomes" id="UP000230709">
    <property type="component" value="Chromosome"/>
</dbReference>
<dbReference type="InterPro" id="IPR013149">
    <property type="entry name" value="ADH-like_C"/>
</dbReference>
<gene>
    <name evidence="2" type="ORF">CQW49_18830</name>
</gene>
<reference evidence="3" key="1">
    <citation type="submission" date="2017-10" db="EMBL/GenBank/DDBJ databases">
        <title>Completed PacBio SMRT sequence of Methylosinus trichosporium OB3b reveals presence of a third large plasmid.</title>
        <authorList>
            <person name="Charles T.C."/>
            <person name="Lynch M.D.J."/>
            <person name="Heil J.R."/>
            <person name="Cheng J."/>
        </authorList>
    </citation>
    <scope>NUCLEOTIDE SEQUENCE [LARGE SCALE GENOMIC DNA]</scope>
    <source>
        <strain evidence="3">OB3b</strain>
    </source>
</reference>
<accession>A0A2D2D4A5</accession>
<dbReference type="KEGG" id="mtw:CQW49_18830"/>
<dbReference type="Gene3D" id="3.40.50.720">
    <property type="entry name" value="NAD(P)-binding Rossmann-like Domain"/>
    <property type="match status" value="1"/>
</dbReference>
<dbReference type="InterPro" id="IPR013154">
    <property type="entry name" value="ADH-like_N"/>
</dbReference>
<evidence type="ECO:0000259" key="1">
    <source>
        <dbReference type="SMART" id="SM00829"/>
    </source>
</evidence>
<dbReference type="SUPFAM" id="SSF51735">
    <property type="entry name" value="NAD(P)-binding Rossmann-fold domains"/>
    <property type="match status" value="1"/>
</dbReference>
<feature type="domain" description="Enoyl reductase (ER)" evidence="1">
    <location>
        <begin position="15"/>
        <end position="325"/>
    </location>
</feature>
<dbReference type="SUPFAM" id="SSF50129">
    <property type="entry name" value="GroES-like"/>
    <property type="match status" value="1"/>
</dbReference>
<dbReference type="InterPro" id="IPR011032">
    <property type="entry name" value="GroES-like_sf"/>
</dbReference>
<dbReference type="RefSeq" id="WP_003613332.1">
    <property type="nucleotide sequence ID" value="NZ_ADVE02000001.1"/>
</dbReference>
<dbReference type="Gene3D" id="3.90.180.10">
    <property type="entry name" value="Medium-chain alcohol dehydrogenases, catalytic domain"/>
    <property type="match status" value="1"/>
</dbReference>
<dbReference type="Pfam" id="PF08240">
    <property type="entry name" value="ADH_N"/>
    <property type="match status" value="1"/>
</dbReference>
<dbReference type="SMART" id="SM00829">
    <property type="entry name" value="PKS_ER"/>
    <property type="match status" value="1"/>
</dbReference>
<evidence type="ECO:0000313" key="2">
    <source>
        <dbReference type="EMBL" id="ATQ69709.1"/>
    </source>
</evidence>
<dbReference type="CDD" id="cd08288">
    <property type="entry name" value="MDR_yhdh"/>
    <property type="match status" value="1"/>
</dbReference>
<dbReference type="InterPro" id="IPR051397">
    <property type="entry name" value="Zn-ADH-like_protein"/>
</dbReference>
<dbReference type="InterPro" id="IPR020843">
    <property type="entry name" value="ER"/>
</dbReference>
<dbReference type="STRING" id="595536.GCA_000178815_01423"/>
<dbReference type="GO" id="GO:0043957">
    <property type="term" value="F:acryloyl-CoA reductase (NADPH) activity"/>
    <property type="evidence" value="ECO:0007669"/>
    <property type="project" value="TreeGrafter"/>
</dbReference>